<evidence type="ECO:0000256" key="1">
    <source>
        <dbReference type="ARBA" id="ARBA00000900"/>
    </source>
</evidence>
<dbReference type="GO" id="GO:0061630">
    <property type="term" value="F:ubiquitin protein ligase activity"/>
    <property type="evidence" value="ECO:0007669"/>
    <property type="project" value="UniProtKB-EC"/>
</dbReference>
<dbReference type="GO" id="GO:0071218">
    <property type="term" value="P:cellular response to misfolded protein"/>
    <property type="evidence" value="ECO:0007669"/>
    <property type="project" value="TreeGrafter"/>
</dbReference>
<proteinExistence type="predicted"/>
<dbReference type="OrthoDB" id="424220at2759"/>
<keyword evidence="8" id="KW-1185">Reference proteome</keyword>
<dbReference type="GO" id="GO:0005737">
    <property type="term" value="C:cytoplasm"/>
    <property type="evidence" value="ECO:0007669"/>
    <property type="project" value="TreeGrafter"/>
</dbReference>
<evidence type="ECO:0000256" key="3">
    <source>
        <dbReference type="ARBA" id="ARBA00022679"/>
    </source>
</evidence>
<feature type="domain" description="U-box" evidence="6">
    <location>
        <begin position="639"/>
        <end position="713"/>
    </location>
</feature>
<dbReference type="SUPFAM" id="SSF57850">
    <property type="entry name" value="RING/U-box"/>
    <property type="match status" value="1"/>
</dbReference>
<dbReference type="CDD" id="cd23667">
    <property type="entry name" value="beta-trefoil_Ricin_CqDVP-like"/>
    <property type="match status" value="1"/>
</dbReference>
<dbReference type="GO" id="GO:0000209">
    <property type="term" value="P:protein polyubiquitination"/>
    <property type="evidence" value="ECO:0007669"/>
    <property type="project" value="TreeGrafter"/>
</dbReference>
<evidence type="ECO:0000256" key="5">
    <source>
        <dbReference type="ARBA" id="ARBA00022786"/>
    </source>
</evidence>
<evidence type="ECO:0000256" key="2">
    <source>
        <dbReference type="ARBA" id="ARBA00012483"/>
    </source>
</evidence>
<dbReference type="GO" id="GO:0045862">
    <property type="term" value="P:positive regulation of proteolysis"/>
    <property type="evidence" value="ECO:0007669"/>
    <property type="project" value="TreeGrafter"/>
</dbReference>
<dbReference type="InterPro" id="IPR011990">
    <property type="entry name" value="TPR-like_helical_dom_sf"/>
</dbReference>
<dbReference type="EC" id="2.3.2.27" evidence="2"/>
<protein>
    <recommendedName>
        <fullName evidence="2">RING-type E3 ubiquitin transferase</fullName>
        <ecNumber evidence="2">2.3.2.27</ecNumber>
    </recommendedName>
</protein>
<dbReference type="Pfam" id="PF04564">
    <property type="entry name" value="U-box"/>
    <property type="match status" value="1"/>
</dbReference>
<gene>
    <name evidence="7" type="ORF">Poli38472_013739</name>
</gene>
<dbReference type="GO" id="GO:0051087">
    <property type="term" value="F:protein-folding chaperone binding"/>
    <property type="evidence" value="ECO:0007669"/>
    <property type="project" value="TreeGrafter"/>
</dbReference>
<dbReference type="PANTHER" id="PTHR46803:SF2">
    <property type="entry name" value="E3 UBIQUITIN-PROTEIN LIGASE CHIP"/>
    <property type="match status" value="1"/>
</dbReference>
<keyword evidence="4" id="KW-0677">Repeat</keyword>
<dbReference type="Proteomes" id="UP000794436">
    <property type="component" value="Unassembled WGS sequence"/>
</dbReference>
<dbReference type="AlphaFoldDB" id="A0A8K1FG55"/>
<organism evidence="7 8">
    <name type="scientific">Pythium oligandrum</name>
    <name type="common">Mycoparasitic fungus</name>
    <dbReference type="NCBI Taxonomy" id="41045"/>
    <lineage>
        <taxon>Eukaryota</taxon>
        <taxon>Sar</taxon>
        <taxon>Stramenopiles</taxon>
        <taxon>Oomycota</taxon>
        <taxon>Peronosporomycetes</taxon>
        <taxon>Pythiales</taxon>
        <taxon>Pythiaceae</taxon>
        <taxon>Pythium</taxon>
    </lineage>
</organism>
<dbReference type="InterPro" id="IPR013083">
    <property type="entry name" value="Znf_RING/FYVE/PHD"/>
</dbReference>
<comment type="caution">
    <text evidence="7">The sequence shown here is derived from an EMBL/GenBank/DDBJ whole genome shotgun (WGS) entry which is preliminary data.</text>
</comment>
<dbReference type="GO" id="GO:0043161">
    <property type="term" value="P:proteasome-mediated ubiquitin-dependent protein catabolic process"/>
    <property type="evidence" value="ECO:0007669"/>
    <property type="project" value="TreeGrafter"/>
</dbReference>
<evidence type="ECO:0000313" key="8">
    <source>
        <dbReference type="Proteomes" id="UP000794436"/>
    </source>
</evidence>
<dbReference type="GO" id="GO:0006515">
    <property type="term" value="P:protein quality control for misfolded or incompletely synthesized proteins"/>
    <property type="evidence" value="ECO:0007669"/>
    <property type="project" value="TreeGrafter"/>
</dbReference>
<dbReference type="InterPro" id="IPR003613">
    <property type="entry name" value="Ubox_domain"/>
</dbReference>
<keyword evidence="3" id="KW-0808">Transferase</keyword>
<keyword evidence="5" id="KW-0833">Ubl conjugation pathway</keyword>
<name>A0A8K1FG55_PYTOL</name>
<dbReference type="EMBL" id="SPLM01000077">
    <property type="protein sequence ID" value="TMW61276.1"/>
    <property type="molecule type" value="Genomic_DNA"/>
</dbReference>
<evidence type="ECO:0000313" key="7">
    <source>
        <dbReference type="EMBL" id="TMW61276.1"/>
    </source>
</evidence>
<accession>A0A8K1FG55</accession>
<dbReference type="Gene3D" id="3.30.40.10">
    <property type="entry name" value="Zinc/RING finger domain, C3HC4 (zinc finger)"/>
    <property type="match status" value="1"/>
</dbReference>
<dbReference type="SMART" id="SM00504">
    <property type="entry name" value="Ubox"/>
    <property type="match status" value="1"/>
</dbReference>
<comment type="catalytic activity">
    <reaction evidence="1">
        <text>S-ubiquitinyl-[E2 ubiquitin-conjugating enzyme]-L-cysteine + [acceptor protein]-L-lysine = [E2 ubiquitin-conjugating enzyme]-L-cysteine + N(6)-ubiquitinyl-[acceptor protein]-L-lysine.</text>
        <dbReference type="EC" id="2.3.2.27"/>
    </reaction>
</comment>
<sequence>MAHHLSPTFNLSVYAWVQTDSQTTRVKQEVISKKEITYIPSDADGKIHIIHFITFEASSLYVPPNASDMKDKTTLVYTVQQALQQGDVDTACERFLRLPLDNSHVEWLEIILRDEYSVGILDIHVVLNFLESLPNMNWALDGCCVVQHVNETLVSSTTHVIELSTMPLAYFLHKLLSERNLDATTKARAERYWYEWLSPAVRSIVTSKPIVFESALRHEVLYAAADDLSYDRSRRNLFTWQPKWSYDLAKEQWLLIPVNDQHDRFFIKSVCYNEFLYVAEYAKFGRHDRGNACSRVFTWRRREEEVGISGEWQLLPIHSDTRDEFVLYNPFRKEYLYSGNDVHDKERRHVMSMGSCMNNDVWLEERKWRVSPVSISSMQQGIEAFFMKRYADAVRLLTRALDETPNRTEHLKSCIYRMAANARMGNTEAIQADLDRVKLVGGAKAASLVGLHHLWTEAAAFTQEETTDTAVSSIGQLMARADHFFTCKDFESALDAYQEAASVEVDTEDKTLRARQVEAQLAAAKCLYMLDQSETAFASLETTLAMETLSVEMEARVLLWMGRCKRQLKSHEDAMTFLVRSLDRLGAVAACRSVAKLRQSLLTEIHGLASDATEFVSGCDTWSVHLAGRPTSSHGTSQQTFELLRCPLSLELMTDPVVTPSGHTYEREMIERHLDLNGQFDPMTRTPLTKTQLSPNRVVQQLCAALLDGDYPLHHK</sequence>
<evidence type="ECO:0000256" key="4">
    <source>
        <dbReference type="ARBA" id="ARBA00022737"/>
    </source>
</evidence>
<dbReference type="Gene3D" id="1.25.40.10">
    <property type="entry name" value="Tetratricopeptide repeat domain"/>
    <property type="match status" value="1"/>
</dbReference>
<evidence type="ECO:0000259" key="6">
    <source>
        <dbReference type="PROSITE" id="PS51698"/>
    </source>
</evidence>
<dbReference type="SUPFAM" id="SSF48452">
    <property type="entry name" value="TPR-like"/>
    <property type="match status" value="1"/>
</dbReference>
<dbReference type="PROSITE" id="PS51698">
    <property type="entry name" value="U_BOX"/>
    <property type="match status" value="1"/>
</dbReference>
<reference evidence="7" key="1">
    <citation type="submission" date="2019-03" db="EMBL/GenBank/DDBJ databases">
        <title>Long read genome sequence of the mycoparasitic Pythium oligandrum ATCC 38472 isolated from sugarbeet rhizosphere.</title>
        <authorList>
            <person name="Gaulin E."/>
        </authorList>
    </citation>
    <scope>NUCLEOTIDE SEQUENCE</scope>
    <source>
        <strain evidence="7">ATCC 38472_TT</strain>
    </source>
</reference>
<dbReference type="PANTHER" id="PTHR46803">
    <property type="entry name" value="E3 UBIQUITIN-PROTEIN LIGASE CHIP"/>
    <property type="match status" value="1"/>
</dbReference>